<dbReference type="Proteomes" id="UP000257109">
    <property type="component" value="Unassembled WGS sequence"/>
</dbReference>
<feature type="domain" description="Integrase catalytic" evidence="1">
    <location>
        <begin position="134"/>
        <end position="198"/>
    </location>
</feature>
<dbReference type="Gene3D" id="3.30.420.10">
    <property type="entry name" value="Ribonuclease H-like superfamily/Ribonuclease H"/>
    <property type="match status" value="1"/>
</dbReference>
<proteinExistence type="predicted"/>
<gene>
    <name evidence="2" type="ORF">CR513_52433</name>
</gene>
<dbReference type="EMBL" id="QJKJ01012473">
    <property type="protein sequence ID" value="RDX68560.1"/>
    <property type="molecule type" value="Genomic_DNA"/>
</dbReference>
<dbReference type="SUPFAM" id="SSF53098">
    <property type="entry name" value="Ribonuclease H-like"/>
    <property type="match status" value="1"/>
</dbReference>
<dbReference type="OrthoDB" id="101614at2759"/>
<dbReference type="GO" id="GO:0003676">
    <property type="term" value="F:nucleic acid binding"/>
    <property type="evidence" value="ECO:0007669"/>
    <property type="project" value="InterPro"/>
</dbReference>
<dbReference type="InterPro" id="IPR012337">
    <property type="entry name" value="RNaseH-like_sf"/>
</dbReference>
<dbReference type="InterPro" id="IPR043502">
    <property type="entry name" value="DNA/RNA_pol_sf"/>
</dbReference>
<sequence>MDRIFKDQIGLDLEVYVDNMVAKSAHGDRYCAILTRIFDVLRKHKLKLNQEKCSFRVQVGKFLGYMLTRRGIKANSDKSIERALPVFQSLRRSERFQWTEACESAFQELKAMLISPLVLSKPKEVMPIMLCHFGLPGIIVLDNDIQFTSQLVAEFCSQLGIKQAFTFVEHPQSYGQVESANRVILRGFRRRQEEAKGR</sequence>
<dbReference type="InterPro" id="IPR001584">
    <property type="entry name" value="Integrase_cat-core"/>
</dbReference>
<dbReference type="InterPro" id="IPR050951">
    <property type="entry name" value="Retrovirus_Pol_polyprotein"/>
</dbReference>
<dbReference type="PANTHER" id="PTHR37984">
    <property type="entry name" value="PROTEIN CBG26694"/>
    <property type="match status" value="1"/>
</dbReference>
<dbReference type="AlphaFoldDB" id="A0A371ER78"/>
<dbReference type="PROSITE" id="PS50994">
    <property type="entry name" value="INTEGRASE"/>
    <property type="match status" value="1"/>
</dbReference>
<dbReference type="GO" id="GO:0015074">
    <property type="term" value="P:DNA integration"/>
    <property type="evidence" value="ECO:0007669"/>
    <property type="project" value="InterPro"/>
</dbReference>
<protein>
    <recommendedName>
        <fullName evidence="1">Integrase catalytic domain-containing protein</fullName>
    </recommendedName>
</protein>
<reference evidence="2" key="1">
    <citation type="submission" date="2018-05" db="EMBL/GenBank/DDBJ databases">
        <title>Draft genome of Mucuna pruriens seed.</title>
        <authorList>
            <person name="Nnadi N.E."/>
            <person name="Vos R."/>
            <person name="Hasami M.H."/>
            <person name="Devisetty U.K."/>
            <person name="Aguiy J.C."/>
        </authorList>
    </citation>
    <scope>NUCLEOTIDE SEQUENCE [LARGE SCALE GENOMIC DNA]</scope>
    <source>
        <strain evidence="2">JCA_2017</strain>
    </source>
</reference>
<dbReference type="PANTHER" id="PTHR37984:SF5">
    <property type="entry name" value="PROTEIN NYNRIN-LIKE"/>
    <property type="match status" value="1"/>
</dbReference>
<evidence type="ECO:0000313" key="3">
    <source>
        <dbReference type="Proteomes" id="UP000257109"/>
    </source>
</evidence>
<evidence type="ECO:0000259" key="1">
    <source>
        <dbReference type="PROSITE" id="PS50994"/>
    </source>
</evidence>
<dbReference type="SUPFAM" id="SSF56672">
    <property type="entry name" value="DNA/RNA polymerases"/>
    <property type="match status" value="1"/>
</dbReference>
<evidence type="ECO:0000313" key="2">
    <source>
        <dbReference type="EMBL" id="RDX68560.1"/>
    </source>
</evidence>
<name>A0A371ER78_MUCPR</name>
<organism evidence="2 3">
    <name type="scientific">Mucuna pruriens</name>
    <name type="common">Velvet bean</name>
    <name type="synonym">Dolichos pruriens</name>
    <dbReference type="NCBI Taxonomy" id="157652"/>
    <lineage>
        <taxon>Eukaryota</taxon>
        <taxon>Viridiplantae</taxon>
        <taxon>Streptophyta</taxon>
        <taxon>Embryophyta</taxon>
        <taxon>Tracheophyta</taxon>
        <taxon>Spermatophyta</taxon>
        <taxon>Magnoliopsida</taxon>
        <taxon>eudicotyledons</taxon>
        <taxon>Gunneridae</taxon>
        <taxon>Pentapetalae</taxon>
        <taxon>rosids</taxon>
        <taxon>fabids</taxon>
        <taxon>Fabales</taxon>
        <taxon>Fabaceae</taxon>
        <taxon>Papilionoideae</taxon>
        <taxon>50 kb inversion clade</taxon>
        <taxon>NPAAA clade</taxon>
        <taxon>indigoferoid/millettioid clade</taxon>
        <taxon>Phaseoleae</taxon>
        <taxon>Mucuna</taxon>
    </lineage>
</organism>
<dbReference type="Gene3D" id="3.30.70.270">
    <property type="match status" value="1"/>
</dbReference>
<accession>A0A371ER78</accession>
<comment type="caution">
    <text evidence="2">The sequence shown here is derived from an EMBL/GenBank/DDBJ whole genome shotgun (WGS) entry which is preliminary data.</text>
</comment>
<keyword evidence="3" id="KW-1185">Reference proteome</keyword>
<dbReference type="InterPro" id="IPR036397">
    <property type="entry name" value="RNaseH_sf"/>
</dbReference>
<feature type="non-terminal residue" evidence="2">
    <location>
        <position position="1"/>
    </location>
</feature>
<dbReference type="InterPro" id="IPR043128">
    <property type="entry name" value="Rev_trsase/Diguanyl_cyclase"/>
</dbReference>